<sequence>MTTDDTEERVVTSDLVRERGRHGRVTLGVELLHGDLAVRVRLVELLHGELRAVERRDHQTRVVTGERAEDRDLATAVTGRGPTVTATGVLATSRDHKGRGERNGTQRPYIASPHGFLTSSRCGRRLTRSDGDSTQTADPPTPQGRPLRNGS</sequence>
<comment type="caution">
    <text evidence="2">The sequence shown here is derived from an EMBL/GenBank/DDBJ whole genome shotgun (WGS) entry which is preliminary data.</text>
</comment>
<name>I0L8I6_9ACTN</name>
<dbReference type="AlphaFoldDB" id="I0L8I6"/>
<gene>
    <name evidence="2" type="ORF">MILUP08_45012</name>
</gene>
<accession>I0L8I6</accession>
<organism evidence="2 3">
    <name type="scientific">Micromonospora lupini str. Lupac 08</name>
    <dbReference type="NCBI Taxonomy" id="1150864"/>
    <lineage>
        <taxon>Bacteria</taxon>
        <taxon>Bacillati</taxon>
        <taxon>Actinomycetota</taxon>
        <taxon>Actinomycetes</taxon>
        <taxon>Micromonosporales</taxon>
        <taxon>Micromonosporaceae</taxon>
        <taxon>Micromonospora</taxon>
    </lineage>
</organism>
<evidence type="ECO:0000313" key="3">
    <source>
        <dbReference type="Proteomes" id="UP000003448"/>
    </source>
</evidence>
<protein>
    <submittedName>
        <fullName evidence="2">Uncharacterized protein</fullName>
    </submittedName>
</protein>
<feature type="region of interest" description="Disordered" evidence="1">
    <location>
        <begin position="78"/>
        <end position="151"/>
    </location>
</feature>
<keyword evidence="3" id="KW-1185">Reference proteome</keyword>
<evidence type="ECO:0000313" key="2">
    <source>
        <dbReference type="EMBL" id="CCH20133.1"/>
    </source>
</evidence>
<reference evidence="3" key="1">
    <citation type="journal article" date="2012" name="J. Bacteriol.">
        <title>Genome Sequence of Micromonospora lupini Lupac 08, Isolated from Root Nodules of Lupinus angustifolius.</title>
        <authorList>
            <person name="Alonso-Vega P."/>
            <person name="Normand P."/>
            <person name="Bacigalupe R."/>
            <person name="Pujic P."/>
            <person name="Lajus A."/>
            <person name="Vallenet D."/>
            <person name="Carro L."/>
            <person name="Coll P."/>
            <person name="Trujillo M.E."/>
        </authorList>
    </citation>
    <scope>NUCLEOTIDE SEQUENCE [LARGE SCALE GENOMIC DNA]</scope>
    <source>
        <strain evidence="3">Lupac 08</strain>
    </source>
</reference>
<dbReference type="STRING" id="1150864.MILUP08_45012"/>
<proteinExistence type="predicted"/>
<dbReference type="EMBL" id="CAIE01000037">
    <property type="protein sequence ID" value="CCH20133.1"/>
    <property type="molecule type" value="Genomic_DNA"/>
</dbReference>
<dbReference type="Proteomes" id="UP000003448">
    <property type="component" value="Unassembled WGS sequence"/>
</dbReference>
<evidence type="ECO:0000256" key="1">
    <source>
        <dbReference type="SAM" id="MobiDB-lite"/>
    </source>
</evidence>
<feature type="compositionally biased region" description="Basic and acidic residues" evidence="1">
    <location>
        <begin position="93"/>
        <end position="104"/>
    </location>
</feature>